<keyword evidence="1 2" id="KW-0998">Cell outer membrane</keyword>
<accession>A0ABW8PXX6</accession>
<dbReference type="Pfam" id="PF04453">
    <property type="entry name" value="LptD"/>
    <property type="match status" value="1"/>
</dbReference>
<comment type="function">
    <text evidence="2">Together with LptE, is involved in the assembly of lipopolysaccharide (LPS) at the surface of the outer membrane.</text>
</comment>
<evidence type="ECO:0000259" key="3">
    <source>
        <dbReference type="Pfam" id="PF04453"/>
    </source>
</evidence>
<keyword evidence="5" id="KW-1185">Reference proteome</keyword>
<dbReference type="Proteomes" id="UP001621714">
    <property type="component" value="Unassembled WGS sequence"/>
</dbReference>
<dbReference type="EMBL" id="JBANFI010000003">
    <property type="protein sequence ID" value="MFK7160488.1"/>
    <property type="molecule type" value="Genomic_DNA"/>
</dbReference>
<comment type="caution">
    <text evidence="4">The sequence shown here is derived from an EMBL/GenBank/DDBJ whole genome shotgun (WGS) entry which is preliminary data.</text>
</comment>
<comment type="caution">
    <text evidence="2">Lacks conserved residue(s) required for the propagation of feature annotation.</text>
</comment>
<keyword evidence="2" id="KW-0732">Signal</keyword>
<dbReference type="HAMAP" id="MF_01411">
    <property type="entry name" value="LPS_assembly_LptD"/>
    <property type="match status" value="1"/>
</dbReference>
<protein>
    <recommendedName>
        <fullName evidence="2">LPS-assembly protein LptD</fullName>
    </recommendedName>
</protein>
<dbReference type="PANTHER" id="PTHR30189:SF1">
    <property type="entry name" value="LPS-ASSEMBLY PROTEIN LPTD"/>
    <property type="match status" value="1"/>
</dbReference>
<organism evidence="4 5">
    <name type="scientific">Marinospirillum alkalitolerans</name>
    <dbReference type="NCBI Taxonomy" id="3123374"/>
    <lineage>
        <taxon>Bacteria</taxon>
        <taxon>Pseudomonadati</taxon>
        <taxon>Pseudomonadota</taxon>
        <taxon>Gammaproteobacteria</taxon>
        <taxon>Oceanospirillales</taxon>
        <taxon>Oceanospirillaceae</taxon>
        <taxon>Marinospirillum</taxon>
    </lineage>
</organism>
<comment type="subunit">
    <text evidence="2">Component of the lipopolysaccharide transport and assembly complex. Interacts with LptE and LptA.</text>
</comment>
<sequence>MMVKALVQAEKNLGSAKCEAAIILVFLCWRHLASIKSGRIQSEPVLWGLSLLQARCLSFLSFFPSARRVARLSCYVLGGWVLGASLAQARIPADLPAHQLDWQPFASPSGVCWGEYVSPLLDLPEPHLPIDQARLFAEADQAGYSPSGGVDLLGQVRLRQGPLYLLADRAHLNAERTQAQLEGQLEVRQNNLLLRGERGLYQLHDEYLRLEQAHFVVHDQRLRGAAWQLEQLPDGRVVLHQSRLTTCAPDDQAWRVVAQRLVLNQESGFGDAWHVRMEIQRVPVFYWPYLRFPIDDRRHTGLLTPSLAYSSSTGLDLAQPIYWNLAPNYDLTFYPRYIEKRGSMWGLEARYLQASDQGLLFYARLADDELAEQDRWHFSWHHHGHWPGQPLRYQLHLDQVSDGRYFEDLARGRFGEDEADDLLQQVRVDYRWRAWQLTANVQGYQKLSVSRDAHYTLWDWRAGREAGKQDYFRLPQLEARTHLALGGGWQLNWLSELTRFDQLFDEQVSEPGRIHPTLRPLPGESEGWYASHWGAARAWRLHLEPSVTQEWRWPWAYIRPRAAVRYNHYWLDPYWSEHQTSAQQDWIETEPDMLVPLASLDLGLYLERQDDLFGWRYRQTLEPRLFAAYIPFVEQYQIPTAFDSALSEFDFNQLFRAERSTGRDRLADIQKVTLGVTQRLISQEAGREVGSLSLAREFYLDDRRIALSYLHPDEEPRFENLPVDERPYDQVRRASNYAAQLSWNITTAWRFNTQLLWDEQLGVTDRSATRLSYSRPEGHQLNFMHTYTSNYAQGLRGRNPTSEDLDHSGWSYRDRAEEQYAVSGLYVLDEQWRFFAKLGYDWKRDERTESLAGLEYNSCCWQVQLVWRNWMTNVNEAPGFDAELDAFPARNRDRGVFIRFEFKGLGGAGAGGSTRELLGTEIPGYTDRQ</sequence>
<dbReference type="PANTHER" id="PTHR30189">
    <property type="entry name" value="LPS-ASSEMBLY PROTEIN"/>
    <property type="match status" value="1"/>
</dbReference>
<evidence type="ECO:0000256" key="1">
    <source>
        <dbReference type="ARBA" id="ARBA00023237"/>
    </source>
</evidence>
<gene>
    <name evidence="2 4" type="primary">lptD</name>
    <name evidence="4" type="ORF">V6U78_05500</name>
</gene>
<evidence type="ECO:0000256" key="2">
    <source>
        <dbReference type="HAMAP-Rule" id="MF_01411"/>
    </source>
</evidence>
<dbReference type="InterPro" id="IPR007543">
    <property type="entry name" value="LptD_C"/>
</dbReference>
<dbReference type="RefSeq" id="WP_405338247.1">
    <property type="nucleotide sequence ID" value="NZ_JBANFI010000003.1"/>
</dbReference>
<evidence type="ECO:0000313" key="4">
    <source>
        <dbReference type="EMBL" id="MFK7160488.1"/>
    </source>
</evidence>
<name>A0ABW8PXX6_9GAMM</name>
<dbReference type="InterPro" id="IPR050218">
    <property type="entry name" value="LptD"/>
</dbReference>
<comment type="similarity">
    <text evidence="2">Belongs to the LptD family.</text>
</comment>
<dbReference type="InterPro" id="IPR020889">
    <property type="entry name" value="LipoPS_assembly_LptD"/>
</dbReference>
<feature type="domain" description="LptD C-terminal" evidence="3">
    <location>
        <begin position="374"/>
        <end position="801"/>
    </location>
</feature>
<proteinExistence type="inferred from homology"/>
<keyword evidence="2" id="KW-0472">Membrane</keyword>
<reference evidence="4 5" key="1">
    <citation type="submission" date="2024-02" db="EMBL/GenBank/DDBJ databases">
        <title>Marinospirillum sp. MEB 164 isolated from Lonar lake sediment.</title>
        <authorList>
            <person name="Joshi A."/>
            <person name="Thite S."/>
        </authorList>
    </citation>
    <scope>NUCLEOTIDE SEQUENCE [LARGE SCALE GENOMIC DNA]</scope>
    <source>
        <strain evidence="4 5">MEB164</strain>
    </source>
</reference>
<evidence type="ECO:0000313" key="5">
    <source>
        <dbReference type="Proteomes" id="UP001621714"/>
    </source>
</evidence>
<comment type="subcellular location">
    <subcellularLocation>
        <location evidence="2">Cell outer membrane</location>
    </subcellularLocation>
</comment>